<proteinExistence type="predicted"/>
<dbReference type="InterPro" id="IPR021874">
    <property type="entry name" value="Phage_Mu_Gp27"/>
</dbReference>
<reference evidence="1 2" key="1">
    <citation type="submission" date="2019-02" db="EMBL/GenBank/DDBJ databases">
        <title>Genomic Encyclopedia of Type Strains, Phase IV (KMG-IV): sequencing the most valuable type-strain genomes for metagenomic binning, comparative biology and taxonomic classification.</title>
        <authorList>
            <person name="Goeker M."/>
        </authorList>
    </citation>
    <scope>NUCLEOTIDE SEQUENCE [LARGE SCALE GENOMIC DNA]</scope>
    <source>
        <strain evidence="1 2">K24</strain>
    </source>
</reference>
<organism evidence="1 2">
    <name type="scientific">Pigmentiphaga kullae</name>
    <dbReference type="NCBI Taxonomy" id="151784"/>
    <lineage>
        <taxon>Bacteria</taxon>
        <taxon>Pseudomonadati</taxon>
        <taxon>Pseudomonadota</taxon>
        <taxon>Betaproteobacteria</taxon>
        <taxon>Burkholderiales</taxon>
        <taxon>Alcaligenaceae</taxon>
        <taxon>Pigmentiphaga</taxon>
    </lineage>
</organism>
<dbReference type="OrthoDB" id="371328at2"/>
<sequence length="183" mass="20365">MARKSSVKKLPPAVRTHLEKLLREDRLTLNEMIADLRDRFPEEETPSRSAVHRYQANFAELTSRMREIEEGARAMIGELGEGIGDRAGALLAQAVTTLAANAALSAHGDKDVSIKEVAQLARAAKAAMEARTMSLKERRAIEQDARERLQREQEANLQEVAQAQGMDADQVEFWRKKVLGMAS</sequence>
<evidence type="ECO:0000313" key="2">
    <source>
        <dbReference type="Proteomes" id="UP000292445"/>
    </source>
</evidence>
<dbReference type="Proteomes" id="UP000292445">
    <property type="component" value="Unassembled WGS sequence"/>
</dbReference>
<dbReference type="EMBL" id="SGXC01000001">
    <property type="protein sequence ID" value="RZS86059.1"/>
    <property type="molecule type" value="Genomic_DNA"/>
</dbReference>
<name>A0A4Q7NLS2_9BURK</name>
<keyword evidence="2" id="KW-1185">Reference proteome</keyword>
<accession>A0A4Q7NLS2</accession>
<dbReference type="RefSeq" id="WP_130357185.1">
    <property type="nucleotide sequence ID" value="NZ_SGXC01000001.1"/>
</dbReference>
<protein>
    <submittedName>
        <fullName evidence="1">Uncharacterized protein DUF3486</fullName>
    </submittedName>
</protein>
<dbReference type="AlphaFoldDB" id="A0A4Q7NLS2"/>
<evidence type="ECO:0000313" key="1">
    <source>
        <dbReference type="EMBL" id="RZS86059.1"/>
    </source>
</evidence>
<comment type="caution">
    <text evidence="1">The sequence shown here is derived from an EMBL/GenBank/DDBJ whole genome shotgun (WGS) entry which is preliminary data.</text>
</comment>
<gene>
    <name evidence="1" type="ORF">EV675_2093</name>
</gene>
<dbReference type="Pfam" id="PF11985">
    <property type="entry name" value="Phage_Mu_Gp27"/>
    <property type="match status" value="1"/>
</dbReference>